<proteinExistence type="predicted"/>
<sequence length="104" mass="12089">MSLPQKVVVVVEIVVAPKLVLAEEVAEIGVTLMPLEKGKEEYEEEVEVDDNNYMNMDDGTFGIDDMAMVVDMDNIAYYHRDYIHIHHDYNYNFFQELLHPTLHT</sequence>
<gene>
    <name evidence="1" type="ORF">TSUD_256520</name>
</gene>
<organism evidence="1 2">
    <name type="scientific">Trifolium subterraneum</name>
    <name type="common">Subterranean clover</name>
    <dbReference type="NCBI Taxonomy" id="3900"/>
    <lineage>
        <taxon>Eukaryota</taxon>
        <taxon>Viridiplantae</taxon>
        <taxon>Streptophyta</taxon>
        <taxon>Embryophyta</taxon>
        <taxon>Tracheophyta</taxon>
        <taxon>Spermatophyta</taxon>
        <taxon>Magnoliopsida</taxon>
        <taxon>eudicotyledons</taxon>
        <taxon>Gunneridae</taxon>
        <taxon>Pentapetalae</taxon>
        <taxon>rosids</taxon>
        <taxon>fabids</taxon>
        <taxon>Fabales</taxon>
        <taxon>Fabaceae</taxon>
        <taxon>Papilionoideae</taxon>
        <taxon>50 kb inversion clade</taxon>
        <taxon>NPAAA clade</taxon>
        <taxon>Hologalegina</taxon>
        <taxon>IRL clade</taxon>
        <taxon>Trifolieae</taxon>
        <taxon>Trifolium</taxon>
    </lineage>
</organism>
<dbReference type="AlphaFoldDB" id="A0A2Z6M7A7"/>
<keyword evidence="2" id="KW-1185">Reference proteome</keyword>
<evidence type="ECO:0000313" key="2">
    <source>
        <dbReference type="Proteomes" id="UP000242715"/>
    </source>
</evidence>
<dbReference type="Proteomes" id="UP000242715">
    <property type="component" value="Unassembled WGS sequence"/>
</dbReference>
<reference evidence="2" key="1">
    <citation type="journal article" date="2017" name="Front. Plant Sci.">
        <title>Climate Clever Clovers: New Paradigm to Reduce the Environmental Footprint of Ruminants by Breeding Low Methanogenic Forages Utilizing Haplotype Variation.</title>
        <authorList>
            <person name="Kaur P."/>
            <person name="Appels R."/>
            <person name="Bayer P.E."/>
            <person name="Keeble-Gagnere G."/>
            <person name="Wang J."/>
            <person name="Hirakawa H."/>
            <person name="Shirasawa K."/>
            <person name="Vercoe P."/>
            <person name="Stefanova K."/>
            <person name="Durmic Z."/>
            <person name="Nichols P."/>
            <person name="Revell C."/>
            <person name="Isobe S.N."/>
            <person name="Edwards D."/>
            <person name="Erskine W."/>
        </authorList>
    </citation>
    <scope>NUCLEOTIDE SEQUENCE [LARGE SCALE GENOMIC DNA]</scope>
    <source>
        <strain evidence="2">cv. Daliak</strain>
    </source>
</reference>
<protein>
    <submittedName>
        <fullName evidence="1">Uncharacterized protein</fullName>
    </submittedName>
</protein>
<name>A0A2Z6M7A7_TRISU</name>
<dbReference type="EMBL" id="DF973371">
    <property type="protein sequence ID" value="GAU28324.1"/>
    <property type="molecule type" value="Genomic_DNA"/>
</dbReference>
<accession>A0A2Z6M7A7</accession>
<evidence type="ECO:0000313" key="1">
    <source>
        <dbReference type="EMBL" id="GAU28324.1"/>
    </source>
</evidence>